<comment type="caution">
    <text evidence="1">The sequence shown here is derived from an EMBL/GenBank/DDBJ whole genome shotgun (WGS) entry which is preliminary data.</text>
</comment>
<dbReference type="Proteomes" id="UP001631969">
    <property type="component" value="Unassembled WGS sequence"/>
</dbReference>
<keyword evidence="2" id="KW-1185">Reference proteome</keyword>
<sequence>MKKPMTDEELDSLLFSALGDEAMEVPPPVQAALNRELRRENRRWPLYWWVPALAGTLQTAAAAAVIQVLLPGSMAAFLAAAACAVCSLSGCVLWGVARKRWKKEVEEC</sequence>
<gene>
    <name evidence="1" type="ORF">ACI1P1_19675</name>
</gene>
<dbReference type="EMBL" id="JBJURJ010000013">
    <property type="protein sequence ID" value="MFM9330523.1"/>
    <property type="molecule type" value="Genomic_DNA"/>
</dbReference>
<reference evidence="1" key="1">
    <citation type="submission" date="2024-12" db="EMBL/GenBank/DDBJ databases">
        <authorList>
            <person name="Wu N."/>
        </authorList>
    </citation>
    <scope>NUCLEOTIDE SEQUENCE</scope>
    <source>
        <strain evidence="1">P15</strain>
    </source>
</reference>
<proteinExistence type="predicted"/>
<organism evidence="1 2">
    <name type="scientific">Paenibacillus mesotrionivorans</name>
    <dbReference type="NCBI Taxonomy" id="3160968"/>
    <lineage>
        <taxon>Bacteria</taxon>
        <taxon>Bacillati</taxon>
        <taxon>Bacillota</taxon>
        <taxon>Bacilli</taxon>
        <taxon>Bacillales</taxon>
        <taxon>Paenibacillaceae</taxon>
        <taxon>Paenibacillus</taxon>
    </lineage>
</organism>
<name>A0ACC7P0G3_9BACL</name>
<evidence type="ECO:0000313" key="2">
    <source>
        <dbReference type="Proteomes" id="UP001631969"/>
    </source>
</evidence>
<accession>A0ACC7P0G3</accession>
<evidence type="ECO:0000313" key="1">
    <source>
        <dbReference type="EMBL" id="MFM9330523.1"/>
    </source>
</evidence>
<protein>
    <submittedName>
        <fullName evidence="1">Uncharacterized protein</fullName>
    </submittedName>
</protein>